<dbReference type="CDD" id="cd03244">
    <property type="entry name" value="ABCC_MRP_domain2"/>
    <property type="match status" value="1"/>
</dbReference>
<gene>
    <name evidence="11" type="ORF">PHYEVI_LOCUS1190</name>
</gene>
<feature type="domain" description="ABC transporter" evidence="9">
    <location>
        <begin position="1104"/>
        <end position="1337"/>
    </location>
</feature>
<comment type="subcellular location">
    <subcellularLocation>
        <location evidence="1">Membrane</location>
        <topology evidence="1">Multi-pass membrane protein</topology>
    </subcellularLocation>
</comment>
<dbReference type="InterPro" id="IPR027417">
    <property type="entry name" value="P-loop_NTPase"/>
</dbReference>
<feature type="transmembrane region" description="Helical" evidence="8">
    <location>
        <begin position="752"/>
        <end position="775"/>
    </location>
</feature>
<evidence type="ECO:0000313" key="12">
    <source>
        <dbReference type="Proteomes" id="UP001153712"/>
    </source>
</evidence>
<dbReference type="FunFam" id="3.40.50.300:FF:000482">
    <property type="entry name" value="Multidrug resistance-associated protein member 4"/>
    <property type="match status" value="1"/>
</dbReference>
<dbReference type="Proteomes" id="UP001153712">
    <property type="component" value="Chromosome 1"/>
</dbReference>
<feature type="domain" description="ABC transporter" evidence="9">
    <location>
        <begin position="481"/>
        <end position="704"/>
    </location>
</feature>
<dbReference type="FunFam" id="1.20.1560.10:FF:000026">
    <property type="entry name" value="Multidrug resistance-associated protein lethal(2)03659"/>
    <property type="match status" value="1"/>
</dbReference>
<evidence type="ECO:0008006" key="13">
    <source>
        <dbReference type="Google" id="ProtNLM"/>
    </source>
</evidence>
<dbReference type="OrthoDB" id="6500128at2759"/>
<evidence type="ECO:0000256" key="6">
    <source>
        <dbReference type="ARBA" id="ARBA00022989"/>
    </source>
</evidence>
<proteinExistence type="predicted"/>
<dbReference type="GO" id="GO:0140359">
    <property type="term" value="F:ABC-type transporter activity"/>
    <property type="evidence" value="ECO:0007669"/>
    <property type="project" value="InterPro"/>
</dbReference>
<dbReference type="GO" id="GO:0016887">
    <property type="term" value="F:ATP hydrolysis activity"/>
    <property type="evidence" value="ECO:0007669"/>
    <property type="project" value="InterPro"/>
</dbReference>
<dbReference type="InterPro" id="IPR050173">
    <property type="entry name" value="ABC_transporter_C-like"/>
</dbReference>
<dbReference type="PROSITE" id="PS50893">
    <property type="entry name" value="ABC_TRANSPORTER_2"/>
    <property type="match status" value="2"/>
</dbReference>
<evidence type="ECO:0000256" key="3">
    <source>
        <dbReference type="ARBA" id="ARBA00022692"/>
    </source>
</evidence>
<dbReference type="SMART" id="SM00382">
    <property type="entry name" value="AAA"/>
    <property type="match status" value="2"/>
</dbReference>
<keyword evidence="7 8" id="KW-0472">Membrane</keyword>
<feature type="transmembrane region" description="Helical" evidence="8">
    <location>
        <begin position="830"/>
        <end position="855"/>
    </location>
</feature>
<keyword evidence="4" id="KW-0547">Nucleotide-binding</keyword>
<feature type="domain" description="ABC transmembrane type-1" evidence="10">
    <location>
        <begin position="137"/>
        <end position="415"/>
    </location>
</feature>
<feature type="transmembrane region" description="Helical" evidence="8">
    <location>
        <begin position="1012"/>
        <end position="1034"/>
    </location>
</feature>
<dbReference type="PANTHER" id="PTHR24223">
    <property type="entry name" value="ATP-BINDING CASSETTE SUB-FAMILY C"/>
    <property type="match status" value="1"/>
</dbReference>
<dbReference type="CDD" id="cd18579">
    <property type="entry name" value="ABC_6TM_ABCC_D1"/>
    <property type="match status" value="1"/>
</dbReference>
<feature type="transmembrane region" description="Helical" evidence="8">
    <location>
        <begin position="349"/>
        <end position="379"/>
    </location>
</feature>
<keyword evidence="6 8" id="KW-1133">Transmembrane helix</keyword>
<evidence type="ECO:0000256" key="7">
    <source>
        <dbReference type="ARBA" id="ARBA00023136"/>
    </source>
</evidence>
<evidence type="ECO:0000256" key="2">
    <source>
        <dbReference type="ARBA" id="ARBA00022448"/>
    </source>
</evidence>
<dbReference type="SUPFAM" id="SSF52540">
    <property type="entry name" value="P-loop containing nucleoside triphosphate hydrolases"/>
    <property type="match status" value="2"/>
</dbReference>
<dbReference type="InterPro" id="IPR003593">
    <property type="entry name" value="AAA+_ATPase"/>
</dbReference>
<feature type="transmembrane region" description="Helical" evidence="8">
    <location>
        <begin position="172"/>
        <end position="195"/>
    </location>
</feature>
<dbReference type="FunFam" id="1.20.1560.10:FF:000014">
    <property type="entry name" value="Multidrug resistance-associated protein member 4"/>
    <property type="match status" value="1"/>
</dbReference>
<keyword evidence="3 8" id="KW-0812">Transmembrane</keyword>
<dbReference type="Gene3D" id="1.20.1560.10">
    <property type="entry name" value="ABC transporter type 1, transmembrane domain"/>
    <property type="match status" value="2"/>
</dbReference>
<keyword evidence="5" id="KW-0067">ATP-binding</keyword>
<dbReference type="InterPro" id="IPR036640">
    <property type="entry name" value="ABC1_TM_sf"/>
</dbReference>
<dbReference type="Gene3D" id="3.40.50.300">
    <property type="entry name" value="P-loop containing nucleotide triphosphate hydrolases"/>
    <property type="match status" value="2"/>
</dbReference>
<dbReference type="InterPro" id="IPR017871">
    <property type="entry name" value="ABC_transporter-like_CS"/>
</dbReference>
<feature type="transmembrane region" description="Helical" evidence="8">
    <location>
        <begin position="123"/>
        <end position="145"/>
    </location>
</feature>
<reference evidence="11" key="1">
    <citation type="submission" date="2022-01" db="EMBL/GenBank/DDBJ databases">
        <authorList>
            <person name="King R."/>
        </authorList>
    </citation>
    <scope>NUCLEOTIDE SEQUENCE</scope>
</reference>
<dbReference type="PANTHER" id="PTHR24223:SF448">
    <property type="entry name" value="FI20146P1-RELATED"/>
    <property type="match status" value="1"/>
</dbReference>
<dbReference type="EMBL" id="OU900094">
    <property type="protein sequence ID" value="CAG9854730.1"/>
    <property type="molecule type" value="Genomic_DNA"/>
</dbReference>
<dbReference type="GO" id="GO:0016020">
    <property type="term" value="C:membrane"/>
    <property type="evidence" value="ECO:0007669"/>
    <property type="project" value="UniProtKB-SubCell"/>
</dbReference>
<dbReference type="PROSITE" id="PS00211">
    <property type="entry name" value="ABC_TRANSPORTER_1"/>
    <property type="match status" value="2"/>
</dbReference>
<evidence type="ECO:0000256" key="4">
    <source>
        <dbReference type="ARBA" id="ARBA00022741"/>
    </source>
</evidence>
<dbReference type="Pfam" id="PF00664">
    <property type="entry name" value="ABC_membrane"/>
    <property type="match status" value="2"/>
</dbReference>
<accession>A0A9N9XK50</accession>
<feature type="transmembrane region" description="Helical" evidence="8">
    <location>
        <begin position="273"/>
        <end position="292"/>
    </location>
</feature>
<organism evidence="11 12">
    <name type="scientific">Phyllotreta striolata</name>
    <name type="common">Striped flea beetle</name>
    <name type="synonym">Crioceris striolata</name>
    <dbReference type="NCBI Taxonomy" id="444603"/>
    <lineage>
        <taxon>Eukaryota</taxon>
        <taxon>Metazoa</taxon>
        <taxon>Ecdysozoa</taxon>
        <taxon>Arthropoda</taxon>
        <taxon>Hexapoda</taxon>
        <taxon>Insecta</taxon>
        <taxon>Pterygota</taxon>
        <taxon>Neoptera</taxon>
        <taxon>Endopterygota</taxon>
        <taxon>Coleoptera</taxon>
        <taxon>Polyphaga</taxon>
        <taxon>Cucujiformia</taxon>
        <taxon>Chrysomeloidea</taxon>
        <taxon>Chrysomelidae</taxon>
        <taxon>Galerucinae</taxon>
        <taxon>Alticini</taxon>
        <taxon>Phyllotreta</taxon>
    </lineage>
</organism>
<dbReference type="InterPro" id="IPR044746">
    <property type="entry name" value="ABCC_6TM_D1"/>
</dbReference>
<evidence type="ECO:0000256" key="1">
    <source>
        <dbReference type="ARBA" id="ARBA00004141"/>
    </source>
</evidence>
<dbReference type="GO" id="GO:0005524">
    <property type="term" value="F:ATP binding"/>
    <property type="evidence" value="ECO:0007669"/>
    <property type="project" value="UniProtKB-KW"/>
</dbReference>
<dbReference type="Pfam" id="PF00005">
    <property type="entry name" value="ABC_tran"/>
    <property type="match status" value="2"/>
</dbReference>
<sequence length="1365" mass="155003">MTETLMKVLPIRSMLHLGKKCSLITTCMWLLNYLFQFTPVEMDEFKEDYPERKKNPLDNANLLSSIFFCWLLPFFVKGYKTDLSEEDIYEHRRSHDSEMLGRKLEAEWEKQVAKGDNPSLIKAIANVFILELVLFNLVVIIHEIIRMSQPFLITKLIRVYERNKIEEDKNEIYLYACIIVLTSFLNSCTSHNFNLGLMQLGMKLRVASCSLIYRKALRLSKSAVAETTIGQMVNLLSNDVGRFDYAVYFAHNLYIGPIETTLVMYLLYTGVGWTALSGAVLLLLSIPVQSWLGKKTSQYRLQTALRTDERIRLMNEIIAGIQVIKMYTWEYPFAKLVEFVRTKEMEYIHYISLIRAILMSCILTLNRCAIAICILVFVLTNHPLTAAYAYTVTSYYRLLNNVTNFFPTAVSQAAEIYISIKRIQTFLCYDEIQLEPKITTSLLSEHMYLLPGSPNLPDANNVPSANSPFAEMNIKEMISSIRIKNASAKWLKCVPDNNLDNITVDVKAGNMIAVVGPVGSGKTTLLYIIMKELELVDGSVSVDGVVSYASQEPWLFGGSVRQNILFGQKFDQTKYDEVVRVCALQRDFALFPHGDRTSVGERGDALSGGQRARINLARAVYKEADIYLLDDPLSAVDAHVGKQLFDDCICDYLGSKCVVLITHQLQYLKKVKRILLLNDGKIQAAGSYSDLRRANTDYCKLLTDVDEEEEVVRQRSRISVARDEPTSNFTMQEMRKEEMRTGKISRKVYGNYIRAGGSAFTGIGLIFAFILSQILESCSEYYVTIWVNIQQMEARANNSQKSQPTNWKSQSVPYKDRWFSSIFNSDLVSLYYGILVFMLVVIVLCRSLAFFSWCLEASTKLHSRMFNNIIYGPMRFFHTNPSGRILNRFSKDIGTLDESLPMALLDTIQIGIYVAAITLVIGSLTIWIIVPTVFIAILFYLMKIVFVRTSRDIKRIESVTRSPIFTHIAASLQGLTTIRAFKAQEIVKKEFDNYQNINSAAFFLYVAANRTFGFWLDFVCIIYIALVFITLIFIKSETFGGNIGLALTQTTALTGMFQWGMRQWSEFENQMTSVERVEEYANMKREVDDEAKEPEETWPEKGRVEFRNVTLRYSPEEPRVLKDVNFTAEPNEKVGIVGRTGAGKSSLIQALFRLAPIEGAILIDGIDTKTMPLNRVRSNISIIPQEPVLFSGTLRKNLDPFDEYTDEVLWNALKEVELKHTVDELQSGLDSKMAEGGSNFSVGQRQLVCLARAIIRNNKILILDEATANVDPHTDSLIQHTIRKKFANCTVLTIAHRLHTIMDSDKVLVMEAGRAVEFDRPWKLLENETGLFSSLVMQTGKATARFLKDIAESGKTKGPIEVLVE</sequence>
<evidence type="ECO:0000259" key="9">
    <source>
        <dbReference type="PROSITE" id="PS50893"/>
    </source>
</evidence>
<dbReference type="InterPro" id="IPR011527">
    <property type="entry name" value="ABC1_TM_dom"/>
</dbReference>
<evidence type="ECO:0000259" key="10">
    <source>
        <dbReference type="PROSITE" id="PS50929"/>
    </source>
</evidence>
<feature type="domain" description="ABC transmembrane type-1" evidence="10">
    <location>
        <begin position="828"/>
        <end position="1069"/>
    </location>
</feature>
<evidence type="ECO:0000256" key="5">
    <source>
        <dbReference type="ARBA" id="ARBA00022840"/>
    </source>
</evidence>
<evidence type="ECO:0000313" key="11">
    <source>
        <dbReference type="EMBL" id="CAG9854730.1"/>
    </source>
</evidence>
<dbReference type="FunFam" id="3.40.50.300:FF:000163">
    <property type="entry name" value="Multidrug resistance-associated protein member 4"/>
    <property type="match status" value="1"/>
</dbReference>
<dbReference type="CDD" id="cd03250">
    <property type="entry name" value="ABCC_MRP_domain1"/>
    <property type="match status" value="1"/>
</dbReference>
<feature type="transmembrane region" description="Helical" evidence="8">
    <location>
        <begin position="21"/>
        <end position="40"/>
    </location>
</feature>
<dbReference type="SUPFAM" id="SSF90123">
    <property type="entry name" value="ABC transporter transmembrane region"/>
    <property type="match status" value="2"/>
</dbReference>
<keyword evidence="2" id="KW-0813">Transport</keyword>
<evidence type="ECO:0000256" key="8">
    <source>
        <dbReference type="SAM" id="Phobius"/>
    </source>
</evidence>
<dbReference type="InterPro" id="IPR003439">
    <property type="entry name" value="ABC_transporter-like_ATP-bd"/>
</dbReference>
<name>A0A9N9XK50_PHYSR</name>
<protein>
    <recommendedName>
        <fullName evidence="13">Multidrug resistance-associated protein lethal(2)03659</fullName>
    </recommendedName>
</protein>
<keyword evidence="12" id="KW-1185">Reference proteome</keyword>
<dbReference type="PROSITE" id="PS50929">
    <property type="entry name" value="ABC_TM1F"/>
    <property type="match status" value="2"/>
</dbReference>
<feature type="transmembrane region" description="Helical" evidence="8">
    <location>
        <begin position="60"/>
        <end position="76"/>
    </location>
</feature>
<feature type="transmembrane region" description="Helical" evidence="8">
    <location>
        <begin position="910"/>
        <end position="941"/>
    </location>
</feature>